<protein>
    <submittedName>
        <fullName evidence="1">Uncharacterized protein</fullName>
    </submittedName>
</protein>
<evidence type="ECO:0000313" key="2">
    <source>
        <dbReference type="Proteomes" id="UP000438699"/>
    </source>
</evidence>
<gene>
    <name evidence="1" type="ORF">F8A88_10220</name>
</gene>
<dbReference type="Gene3D" id="1.25.40.10">
    <property type="entry name" value="Tetratricopeptide repeat domain"/>
    <property type="match status" value="1"/>
</dbReference>
<dbReference type="SUPFAM" id="SSF48452">
    <property type="entry name" value="TPR-like"/>
    <property type="match status" value="1"/>
</dbReference>
<evidence type="ECO:0000313" key="1">
    <source>
        <dbReference type="EMBL" id="KAB1441320.1"/>
    </source>
</evidence>
<dbReference type="OrthoDB" id="5457186at2"/>
<comment type="caution">
    <text evidence="1">The sequence shown here is derived from an EMBL/GenBank/DDBJ whole genome shotgun (WGS) entry which is preliminary data.</text>
</comment>
<dbReference type="RefSeq" id="WP_151151063.1">
    <property type="nucleotide sequence ID" value="NZ_WAIE01000004.1"/>
</dbReference>
<dbReference type="AlphaFoldDB" id="A0A6N6N1D3"/>
<accession>A0A6N6N1D3</accession>
<proteinExistence type="predicted"/>
<reference evidence="1 2" key="1">
    <citation type="journal article" date="2017" name="Int. J. Syst. Evol. Microbiol.">
        <title>Desulfovibrio senegalensis sp. nov., a mesophilic sulfate reducer isolated from marine sediment.</title>
        <authorList>
            <person name="Thioye A."/>
            <person name="Gam Z.B.A."/>
            <person name="Mbengue M."/>
            <person name="Cayol J.L."/>
            <person name="Joseph-Bartoli M."/>
            <person name="Toure-Kane C."/>
            <person name="Labat M."/>
        </authorList>
    </citation>
    <scope>NUCLEOTIDE SEQUENCE [LARGE SCALE GENOMIC DNA]</scope>
    <source>
        <strain evidence="1 2">DSM 101509</strain>
    </source>
</reference>
<dbReference type="InterPro" id="IPR011990">
    <property type="entry name" value="TPR-like_helical_dom_sf"/>
</dbReference>
<sequence>MGFLDRLVPLDAKGEKNFERAMRAELRRDFDKAESYFTACADALQELVEKKQKKRSQPLVRHLVMAGIACVRIGRNEQALDLLDQAIAMRDDVPDAWLHAGYACAKLGRAEQAARYWQSYPQWSEDRIVAEALADTLLQWQSPGGADLDASCEAIVRAYFSQMRHNHALPPQRRDAILGKRGY</sequence>
<organism evidence="1 2">
    <name type="scientific">Pseudodesulfovibrio senegalensis</name>
    <dbReference type="NCBI Taxonomy" id="1721087"/>
    <lineage>
        <taxon>Bacteria</taxon>
        <taxon>Pseudomonadati</taxon>
        <taxon>Thermodesulfobacteriota</taxon>
        <taxon>Desulfovibrionia</taxon>
        <taxon>Desulfovibrionales</taxon>
        <taxon>Desulfovibrionaceae</taxon>
    </lineage>
</organism>
<dbReference type="EMBL" id="WAIE01000004">
    <property type="protein sequence ID" value="KAB1441320.1"/>
    <property type="molecule type" value="Genomic_DNA"/>
</dbReference>
<name>A0A6N6N1D3_9BACT</name>
<keyword evidence="2" id="KW-1185">Reference proteome</keyword>
<dbReference type="Proteomes" id="UP000438699">
    <property type="component" value="Unassembled WGS sequence"/>
</dbReference>